<dbReference type="Gene3D" id="2.60.40.10">
    <property type="entry name" value="Immunoglobulins"/>
    <property type="match status" value="1"/>
</dbReference>
<dbReference type="InterPro" id="IPR013783">
    <property type="entry name" value="Ig-like_fold"/>
</dbReference>
<name>A0A1F7RQC7_9BACT</name>
<evidence type="ECO:0000256" key="1">
    <source>
        <dbReference type="ARBA" id="ARBA00022448"/>
    </source>
</evidence>
<dbReference type="Pfam" id="PF09459">
    <property type="entry name" value="EB_dh"/>
    <property type="match status" value="1"/>
</dbReference>
<dbReference type="Gene3D" id="2.60.40.1190">
    <property type="match status" value="1"/>
</dbReference>
<protein>
    <submittedName>
        <fullName evidence="9">Uncharacterized protein</fullName>
    </submittedName>
</protein>
<keyword evidence="2" id="KW-0349">Heme</keyword>
<dbReference type="Proteomes" id="UP000178435">
    <property type="component" value="Unassembled WGS sequence"/>
</dbReference>
<dbReference type="InterPro" id="IPR014756">
    <property type="entry name" value="Ig_E-set"/>
</dbReference>
<keyword evidence="4" id="KW-0249">Electron transport</keyword>
<feature type="domain" description="Quinohemoprotein amine dehydrogenase alpha subunit" evidence="7">
    <location>
        <begin position="34"/>
        <end position="105"/>
    </location>
</feature>
<evidence type="ECO:0000259" key="7">
    <source>
        <dbReference type="Pfam" id="PF09099"/>
    </source>
</evidence>
<evidence type="ECO:0000313" key="9">
    <source>
        <dbReference type="EMBL" id="OGL43540.1"/>
    </source>
</evidence>
<dbReference type="InterPro" id="IPR015183">
    <property type="entry name" value="QH-AmDH_asu_dom_III"/>
</dbReference>
<gene>
    <name evidence="9" type="ORF">A2149_04255</name>
</gene>
<evidence type="ECO:0000256" key="2">
    <source>
        <dbReference type="ARBA" id="ARBA00022617"/>
    </source>
</evidence>
<keyword evidence="5" id="KW-0408">Iron</keyword>
<dbReference type="InterPro" id="IPR019020">
    <property type="entry name" value="Cyt-c552/DMSO_Rdtase_haem-bd"/>
</dbReference>
<keyword evidence="1" id="KW-0813">Transport</keyword>
<dbReference type="InterPro" id="IPR036280">
    <property type="entry name" value="Multihaem_cyt_sf"/>
</dbReference>
<evidence type="ECO:0000313" key="10">
    <source>
        <dbReference type="Proteomes" id="UP000178435"/>
    </source>
</evidence>
<keyword evidence="3" id="KW-0479">Metal-binding</keyword>
<dbReference type="GO" id="GO:0020037">
    <property type="term" value="F:heme binding"/>
    <property type="evidence" value="ECO:0007669"/>
    <property type="project" value="InterPro"/>
</dbReference>
<feature type="region of interest" description="Disordered" evidence="6">
    <location>
        <begin position="363"/>
        <end position="385"/>
    </location>
</feature>
<reference evidence="9 10" key="1">
    <citation type="journal article" date="2016" name="Nat. Commun.">
        <title>Thousands of microbial genomes shed light on interconnected biogeochemical processes in an aquifer system.</title>
        <authorList>
            <person name="Anantharaman K."/>
            <person name="Brown C.T."/>
            <person name="Hug L.A."/>
            <person name="Sharon I."/>
            <person name="Castelle C.J."/>
            <person name="Probst A.J."/>
            <person name="Thomas B.C."/>
            <person name="Singh A."/>
            <person name="Wilkins M.J."/>
            <person name="Karaoz U."/>
            <person name="Brodie E.L."/>
            <person name="Williams K.H."/>
            <person name="Hubbard S.S."/>
            <person name="Banfield J.F."/>
        </authorList>
    </citation>
    <scope>NUCLEOTIDE SEQUENCE [LARGE SCALE GENOMIC DNA]</scope>
</reference>
<dbReference type="AlphaFoldDB" id="A0A1F7RQC7"/>
<dbReference type="EMBL" id="MGDF01000185">
    <property type="protein sequence ID" value="OGL43540.1"/>
    <property type="molecule type" value="Genomic_DNA"/>
</dbReference>
<comment type="caution">
    <text evidence="9">The sequence shown here is derived from an EMBL/GenBank/DDBJ whole genome shotgun (WGS) entry which is preliminary data.</text>
</comment>
<dbReference type="GO" id="GO:0046872">
    <property type="term" value="F:metal ion binding"/>
    <property type="evidence" value="ECO:0007669"/>
    <property type="project" value="UniProtKB-KW"/>
</dbReference>
<proteinExistence type="predicted"/>
<evidence type="ECO:0000256" key="5">
    <source>
        <dbReference type="ARBA" id="ARBA00023004"/>
    </source>
</evidence>
<organism evidence="9 10">
    <name type="scientific">Candidatus Schekmanbacteria bacterium RBG_16_38_11</name>
    <dbReference type="NCBI Taxonomy" id="1817880"/>
    <lineage>
        <taxon>Bacteria</taxon>
        <taxon>Candidatus Schekmaniibacteriota</taxon>
    </lineage>
</organism>
<dbReference type="Pfam" id="PF09099">
    <property type="entry name" value="Qn_am_d_aIII"/>
    <property type="match status" value="1"/>
</dbReference>
<accession>A0A1F7RQC7</accession>
<sequence>MRRNLFLTTIIGGVIISLLLFFSYAPAKAAIVKKPKVVKVTPKTGAQGDTIDVTITGKNFADTPTVSMGNGITVNTVSFVSATELTANITIASDAKKGPRVVRVTNPDGKKSQPKSIFRVTKSTGTTTTTTTTTSSTTTTTVPQVTAKKTTEDLLSPSAAGWANITASSIQTTGNPATGGHGNVGGESGLVPVKLQAAHDSTNIFMRFEWNDSTQNNTHEVWTYSASSSTWSMEGNEDRILMAWPITDIAGREGKTFQQIGCAMLCHLKDTTDSTKIIPNTTDAVNDCSVCHPNSSGKDTTFVHPDVPESLEDDCASCHGGQDREIEEIADMGSPAGGAFDIWHWKAGRSDPINLAEDQVASDGGMRTNDGAGLTSNNDGPTGFTDRPKYIWTAASGKGASPSTEIIKNSEIANLVATNMLATVNATDGKYYLSNGTTEEVPTDGAKVRRRILKDGTAIEPGNGDIKASSGYSGGKWAVVLKRKINTTDTKDYVFKTGASDINFFGFAVTDNSGNSHKAKNLLKMIFEQ</sequence>
<evidence type="ECO:0000259" key="8">
    <source>
        <dbReference type="Pfam" id="PF09459"/>
    </source>
</evidence>
<evidence type="ECO:0000256" key="3">
    <source>
        <dbReference type="ARBA" id="ARBA00022723"/>
    </source>
</evidence>
<dbReference type="SUPFAM" id="SSF81296">
    <property type="entry name" value="E set domains"/>
    <property type="match status" value="1"/>
</dbReference>
<dbReference type="SUPFAM" id="SSF48695">
    <property type="entry name" value="Multiheme cytochromes"/>
    <property type="match status" value="1"/>
</dbReference>
<evidence type="ECO:0000256" key="4">
    <source>
        <dbReference type="ARBA" id="ARBA00022982"/>
    </source>
</evidence>
<feature type="domain" description="Cytochrome c-552/DMSO reductase-like haem-binding" evidence="8">
    <location>
        <begin position="161"/>
        <end position="517"/>
    </location>
</feature>
<evidence type="ECO:0000256" key="6">
    <source>
        <dbReference type="SAM" id="MobiDB-lite"/>
    </source>
</evidence>